<evidence type="ECO:0000256" key="1">
    <source>
        <dbReference type="SAM" id="MobiDB-lite"/>
    </source>
</evidence>
<comment type="caution">
    <text evidence="2">The sequence shown here is derived from an EMBL/GenBank/DDBJ whole genome shotgun (WGS) entry which is preliminary data.</text>
</comment>
<evidence type="ECO:0000313" key="2">
    <source>
        <dbReference type="EMBL" id="VEL42196.1"/>
    </source>
</evidence>
<sequence length="84" mass="9489">MSVATAHTRLGRLKRQQRSPRDNGRGCGAIFSDVGVRCGFTLKADQSTYDRRKEGKWTRAAWEIRFKDQLSHNVALCCSILAYA</sequence>
<reference evidence="2" key="1">
    <citation type="submission" date="2018-11" db="EMBL/GenBank/DDBJ databases">
        <authorList>
            <consortium name="Pathogen Informatics"/>
        </authorList>
    </citation>
    <scope>NUCLEOTIDE SEQUENCE</scope>
</reference>
<evidence type="ECO:0000313" key="3">
    <source>
        <dbReference type="Proteomes" id="UP000784294"/>
    </source>
</evidence>
<gene>
    <name evidence="2" type="ORF">PXEA_LOCUS35636</name>
</gene>
<keyword evidence="3" id="KW-1185">Reference proteome</keyword>
<name>A0A3S5B0C6_9PLAT</name>
<dbReference type="AlphaFoldDB" id="A0A3S5B0C6"/>
<feature type="region of interest" description="Disordered" evidence="1">
    <location>
        <begin position="1"/>
        <end position="26"/>
    </location>
</feature>
<feature type="compositionally biased region" description="Basic residues" evidence="1">
    <location>
        <begin position="9"/>
        <end position="18"/>
    </location>
</feature>
<organism evidence="2 3">
    <name type="scientific">Protopolystoma xenopodis</name>
    <dbReference type="NCBI Taxonomy" id="117903"/>
    <lineage>
        <taxon>Eukaryota</taxon>
        <taxon>Metazoa</taxon>
        <taxon>Spiralia</taxon>
        <taxon>Lophotrochozoa</taxon>
        <taxon>Platyhelminthes</taxon>
        <taxon>Monogenea</taxon>
        <taxon>Polyopisthocotylea</taxon>
        <taxon>Polystomatidea</taxon>
        <taxon>Polystomatidae</taxon>
        <taxon>Protopolystoma</taxon>
    </lineage>
</organism>
<dbReference type="EMBL" id="CAAALY010273075">
    <property type="protein sequence ID" value="VEL42196.1"/>
    <property type="molecule type" value="Genomic_DNA"/>
</dbReference>
<dbReference type="Proteomes" id="UP000784294">
    <property type="component" value="Unassembled WGS sequence"/>
</dbReference>
<proteinExistence type="predicted"/>
<protein>
    <submittedName>
        <fullName evidence="2">Uncharacterized protein</fullName>
    </submittedName>
</protein>
<accession>A0A3S5B0C6</accession>